<protein>
    <submittedName>
        <fullName evidence="3">DUF4157 domain-containing protein</fullName>
    </submittedName>
</protein>
<accession>A0AA45LB79</accession>
<feature type="region of interest" description="Disordered" evidence="1">
    <location>
        <begin position="1"/>
        <end position="80"/>
    </location>
</feature>
<organism evidence="3 4">
    <name type="scientific">Actinosynnema pretiosum subsp. pretiosum</name>
    <dbReference type="NCBI Taxonomy" id="103721"/>
    <lineage>
        <taxon>Bacteria</taxon>
        <taxon>Bacillati</taxon>
        <taxon>Actinomycetota</taxon>
        <taxon>Actinomycetes</taxon>
        <taxon>Pseudonocardiales</taxon>
        <taxon>Pseudonocardiaceae</taxon>
        <taxon>Actinosynnema</taxon>
    </lineage>
</organism>
<dbReference type="AlphaFoldDB" id="A0AA45LB79"/>
<reference evidence="3" key="1">
    <citation type="submission" date="2021-04" db="EMBL/GenBank/DDBJ databases">
        <title>Genomic sequence of Actinosynnema pretiosum subsp. pretiosum ATCC 31280 (C-14919).</title>
        <authorList>
            <person name="Bai L."/>
            <person name="Wang X."/>
            <person name="Xiao Y."/>
        </authorList>
    </citation>
    <scope>NUCLEOTIDE SEQUENCE</scope>
    <source>
        <strain evidence="3">ATCC 31280</strain>
    </source>
</reference>
<sequence length="197" mass="20526">MHAKEPSPKPAPATTPVRRPESPRQTTPGPVGPGEVESLQRSIGNTAVARLIAAQRAEAEPEPPVQRSTAHQVLASSGKPMDTALRGEMESRLGADFSDVRVHDGAAAQRSAAELGARAYTSGANVVLGRGGGDKHTLAHELTHVIQQRQGPVAGTDNGSGLSVSDPGDRFERAAEANARRAMSGPARDPHEGHDHG</sequence>
<dbReference type="Pfam" id="PF13699">
    <property type="entry name" value="eCIS_core"/>
    <property type="match status" value="1"/>
</dbReference>
<feature type="compositionally biased region" description="Basic and acidic residues" evidence="1">
    <location>
        <begin position="188"/>
        <end position="197"/>
    </location>
</feature>
<evidence type="ECO:0000256" key="1">
    <source>
        <dbReference type="SAM" id="MobiDB-lite"/>
    </source>
</evidence>
<dbReference type="InterPro" id="IPR025295">
    <property type="entry name" value="eCIS_core_dom"/>
</dbReference>
<gene>
    <name evidence="3" type="ORF">KCV87_11310</name>
</gene>
<feature type="domain" description="eCIS core" evidence="2">
    <location>
        <begin position="80"/>
        <end position="151"/>
    </location>
</feature>
<evidence type="ECO:0000313" key="4">
    <source>
        <dbReference type="Proteomes" id="UP000677152"/>
    </source>
</evidence>
<evidence type="ECO:0000259" key="2">
    <source>
        <dbReference type="Pfam" id="PF13699"/>
    </source>
</evidence>
<dbReference type="EMBL" id="CP073249">
    <property type="protein sequence ID" value="QUF06582.1"/>
    <property type="molecule type" value="Genomic_DNA"/>
</dbReference>
<dbReference type="Proteomes" id="UP000677152">
    <property type="component" value="Chromosome"/>
</dbReference>
<feature type="region of interest" description="Disordered" evidence="1">
    <location>
        <begin position="148"/>
        <end position="197"/>
    </location>
</feature>
<name>A0AA45LB79_9PSEU</name>
<evidence type="ECO:0000313" key="3">
    <source>
        <dbReference type="EMBL" id="QUF06582.1"/>
    </source>
</evidence>
<proteinExistence type="predicted"/>
<feature type="compositionally biased region" description="Polar residues" evidence="1">
    <location>
        <begin position="66"/>
        <end position="75"/>
    </location>
</feature>
<feature type="compositionally biased region" description="Basic and acidic residues" evidence="1">
    <location>
        <begin position="167"/>
        <end position="179"/>
    </location>
</feature>